<proteinExistence type="predicted"/>
<evidence type="ECO:0000313" key="3">
    <source>
        <dbReference type="Proteomes" id="UP000799444"/>
    </source>
</evidence>
<sequence length="843" mass="92536">MLRPRPSEITLTPADIEETRRRMASRNRAPAQLRESRFPLPTYGPRLQPGPARSRDAAVTRLGNIPVLTPQVAVLASAESDSDDISPILTRRDSRTHTITDTTSPSPVALPPSTQNDLGTGGLFSTPNQALQLPFRPAHTAREAANSTASQENTDEESTPSPPKGRYGHSHTGPERGNTSEDRNQEGARDQAYPLTDGVADTLSSTRQSINQTTTPLHRNHERDAQDNSSNSRNLERRIATWTPRTNIRDLRVQPSRYRRTYQVLPHTEPRQRLQHTSPTIRLSSSHASLGQIGPHSSRNEQSSAEYDFWTARGTDNSDQARRRTTEFHSQDAHAEPLSRSQSTRNRTHNTSESFQSHYHDPSLRGRNSDIQAPSRRYAPRASERVSEASSNGSLPYSFYELPASRHPSGSPSQDSGIIQSQFDGASPSRQSSHGRYISIRPSQVQAALSGPMRPPPARVSSFSSPNLTSHLNAASLSPLPASPYSRAPSEQGSRPSGGLVTKNDFVGGDREATEAARRDLISPLDLLAQRASSYLTRIESALQVQSSRRSSRTHTASRHSTSEYDGSTLVGDGSSIRTFSGDSAPTRARTARQTRTTQTFDTRQQLSLRAQPGVRIGQPSSENAPVGALAPQGRSVAHPQGPPQRAIMAPVQTAGGTLRGMAIVLTVNDRHSPQVAPIRRSRSPRHVFSDTIQPSSPIHVSPPQSHSPGSRAGRLLNTIRPSRRPAPPIPTAADRQLPGRLSMQAPRARLSNPGFATQRNDDRDQIQHSIEPHLAGAARHRLRNSQRRMSLRQLNQENSGDVTDALMREELQTVGMRHGNEEQQLDVMDETPPPIGRYESHL</sequence>
<organism evidence="2 3">
    <name type="scientific">Polyplosphaeria fusca</name>
    <dbReference type="NCBI Taxonomy" id="682080"/>
    <lineage>
        <taxon>Eukaryota</taxon>
        <taxon>Fungi</taxon>
        <taxon>Dikarya</taxon>
        <taxon>Ascomycota</taxon>
        <taxon>Pezizomycotina</taxon>
        <taxon>Dothideomycetes</taxon>
        <taxon>Pleosporomycetidae</taxon>
        <taxon>Pleosporales</taxon>
        <taxon>Tetraplosphaeriaceae</taxon>
        <taxon>Polyplosphaeria</taxon>
    </lineage>
</organism>
<feature type="region of interest" description="Disordered" evidence="1">
    <location>
        <begin position="77"/>
        <end position="128"/>
    </location>
</feature>
<evidence type="ECO:0000256" key="1">
    <source>
        <dbReference type="SAM" id="MobiDB-lite"/>
    </source>
</evidence>
<feature type="compositionally biased region" description="Polar residues" evidence="1">
    <location>
        <begin position="339"/>
        <end position="357"/>
    </location>
</feature>
<feature type="compositionally biased region" description="Low complexity" evidence="1">
    <location>
        <begin position="470"/>
        <end position="490"/>
    </location>
</feature>
<feature type="region of interest" description="Disordered" evidence="1">
    <location>
        <begin position="140"/>
        <end position="195"/>
    </location>
</feature>
<dbReference type="EMBL" id="ML996161">
    <property type="protein sequence ID" value="KAF2733466.1"/>
    <property type="molecule type" value="Genomic_DNA"/>
</dbReference>
<feature type="compositionally biased region" description="Polar residues" evidence="1">
    <location>
        <begin position="275"/>
        <end position="305"/>
    </location>
</feature>
<feature type="compositionally biased region" description="Low complexity" evidence="1">
    <location>
        <begin position="587"/>
        <end position="603"/>
    </location>
</feature>
<feature type="compositionally biased region" description="Basic and acidic residues" evidence="1">
    <location>
        <begin position="319"/>
        <end position="337"/>
    </location>
</feature>
<dbReference type="AlphaFoldDB" id="A0A9P4QYP8"/>
<accession>A0A9P4QYP8</accession>
<feature type="region of interest" description="Disordered" evidence="1">
    <location>
        <begin position="209"/>
        <end position="241"/>
    </location>
</feature>
<feature type="region of interest" description="Disordered" evidence="1">
    <location>
        <begin position="616"/>
        <end position="643"/>
    </location>
</feature>
<gene>
    <name evidence="2" type="ORF">EJ04DRAFT_513234</name>
</gene>
<dbReference type="OrthoDB" id="3937309at2759"/>
<feature type="region of interest" description="Disordered" evidence="1">
    <location>
        <begin position="543"/>
        <end position="603"/>
    </location>
</feature>
<feature type="region of interest" description="Disordered" evidence="1">
    <location>
        <begin position="263"/>
        <end position="508"/>
    </location>
</feature>
<reference evidence="2" key="1">
    <citation type="journal article" date="2020" name="Stud. Mycol.">
        <title>101 Dothideomycetes genomes: a test case for predicting lifestyles and emergence of pathogens.</title>
        <authorList>
            <person name="Haridas S."/>
            <person name="Albert R."/>
            <person name="Binder M."/>
            <person name="Bloem J."/>
            <person name="Labutti K."/>
            <person name="Salamov A."/>
            <person name="Andreopoulos B."/>
            <person name="Baker S."/>
            <person name="Barry K."/>
            <person name="Bills G."/>
            <person name="Bluhm B."/>
            <person name="Cannon C."/>
            <person name="Castanera R."/>
            <person name="Culley D."/>
            <person name="Daum C."/>
            <person name="Ezra D."/>
            <person name="Gonzalez J."/>
            <person name="Henrissat B."/>
            <person name="Kuo A."/>
            <person name="Liang C."/>
            <person name="Lipzen A."/>
            <person name="Lutzoni F."/>
            <person name="Magnuson J."/>
            <person name="Mondo S."/>
            <person name="Nolan M."/>
            <person name="Ohm R."/>
            <person name="Pangilinan J."/>
            <person name="Park H.-J."/>
            <person name="Ramirez L."/>
            <person name="Alfaro M."/>
            <person name="Sun H."/>
            <person name="Tritt A."/>
            <person name="Yoshinaga Y."/>
            <person name="Zwiers L.-H."/>
            <person name="Turgeon B."/>
            <person name="Goodwin S."/>
            <person name="Spatafora J."/>
            <person name="Crous P."/>
            <person name="Grigoriev I."/>
        </authorList>
    </citation>
    <scope>NUCLEOTIDE SEQUENCE</scope>
    <source>
        <strain evidence="2">CBS 125425</strain>
    </source>
</reference>
<feature type="compositionally biased region" description="Polar residues" evidence="1">
    <location>
        <begin position="408"/>
        <end position="434"/>
    </location>
</feature>
<name>A0A9P4QYP8_9PLEO</name>
<feature type="compositionally biased region" description="Basic and acidic residues" evidence="1">
    <location>
        <begin position="172"/>
        <end position="189"/>
    </location>
</feature>
<keyword evidence="3" id="KW-1185">Reference proteome</keyword>
<feature type="region of interest" description="Disordered" evidence="1">
    <location>
        <begin position="817"/>
        <end position="843"/>
    </location>
</feature>
<protein>
    <submittedName>
        <fullName evidence="2">Uncharacterized protein</fullName>
    </submittedName>
</protein>
<comment type="caution">
    <text evidence="2">The sequence shown here is derived from an EMBL/GenBank/DDBJ whole genome shotgun (WGS) entry which is preliminary data.</text>
</comment>
<feature type="region of interest" description="Disordered" evidence="1">
    <location>
        <begin position="1"/>
        <end position="55"/>
    </location>
</feature>
<dbReference type="Proteomes" id="UP000799444">
    <property type="component" value="Unassembled WGS sequence"/>
</dbReference>
<feature type="compositionally biased region" description="Basic and acidic residues" evidence="1">
    <location>
        <begin position="358"/>
        <end position="368"/>
    </location>
</feature>
<feature type="compositionally biased region" description="Polar residues" evidence="1">
    <location>
        <begin position="693"/>
        <end position="709"/>
    </location>
</feature>
<evidence type="ECO:0000313" key="2">
    <source>
        <dbReference type="EMBL" id="KAF2733466.1"/>
    </source>
</evidence>
<feature type="compositionally biased region" description="Polar residues" evidence="1">
    <location>
        <begin position="99"/>
        <end position="128"/>
    </location>
</feature>
<feature type="region of interest" description="Disordered" evidence="1">
    <location>
        <begin position="693"/>
        <end position="739"/>
    </location>
</feature>